<dbReference type="SUPFAM" id="SSF55729">
    <property type="entry name" value="Acyl-CoA N-acyltransferases (Nat)"/>
    <property type="match status" value="1"/>
</dbReference>
<dbReference type="AlphaFoldDB" id="A0A553ND60"/>
<dbReference type="Pfam" id="PF14542">
    <property type="entry name" value="Acetyltransf_CG"/>
    <property type="match status" value="1"/>
</dbReference>
<sequence>MSGDPAPGQTNSRYSLDPVQGRFVWWLADHKLSHSPRLSTSTASTAYDGSNTTAFLEFAWLDATTLDVFHTEVPTAWRGRGFGRSLVLSGLPALAELQPQTVVLSCSYLQHLDASGALEALKPNLPYHLKRPV</sequence>
<evidence type="ECO:0000313" key="5">
    <source>
        <dbReference type="EMBL" id="TRY63367.1"/>
    </source>
</evidence>
<dbReference type="InterPro" id="IPR031165">
    <property type="entry name" value="GNAT_YJDJ"/>
</dbReference>
<dbReference type="Gene3D" id="3.40.630.30">
    <property type="match status" value="1"/>
</dbReference>
<evidence type="ECO:0000313" key="6">
    <source>
        <dbReference type="Proteomes" id="UP000318571"/>
    </source>
</evidence>
<dbReference type="Proteomes" id="UP000318571">
    <property type="component" value="Chromosome 10"/>
</dbReference>
<evidence type="ECO:0000256" key="3">
    <source>
        <dbReference type="ARBA" id="ARBA00031876"/>
    </source>
</evidence>
<comment type="caution">
    <text evidence="5">The sequence shown here is derived from an EMBL/GenBank/DDBJ whole genome shotgun (WGS) entry which is preliminary data.</text>
</comment>
<protein>
    <recommendedName>
        <fullName evidence="2">Protein NATD1</fullName>
    </recommendedName>
    <alternativeName>
        <fullName evidence="3">N-acetyltransferase domain-containing protein 1</fullName>
    </alternativeName>
</protein>
<evidence type="ECO:0000256" key="2">
    <source>
        <dbReference type="ARBA" id="ARBA00020243"/>
    </source>
</evidence>
<feature type="domain" description="N-acetyltransferase" evidence="4">
    <location>
        <begin position="48"/>
        <end position="111"/>
    </location>
</feature>
<comment type="similarity">
    <text evidence="1">Belongs to the NATD1 family.</text>
</comment>
<name>A0A553ND60_TIGCA</name>
<keyword evidence="6" id="KW-1185">Reference proteome</keyword>
<dbReference type="InterPro" id="IPR016181">
    <property type="entry name" value="Acyl_CoA_acyltransferase"/>
</dbReference>
<evidence type="ECO:0000259" key="4">
    <source>
        <dbReference type="Pfam" id="PF14542"/>
    </source>
</evidence>
<organism evidence="5 6">
    <name type="scientific">Tigriopus californicus</name>
    <name type="common">Marine copepod</name>
    <dbReference type="NCBI Taxonomy" id="6832"/>
    <lineage>
        <taxon>Eukaryota</taxon>
        <taxon>Metazoa</taxon>
        <taxon>Ecdysozoa</taxon>
        <taxon>Arthropoda</taxon>
        <taxon>Crustacea</taxon>
        <taxon>Multicrustacea</taxon>
        <taxon>Hexanauplia</taxon>
        <taxon>Copepoda</taxon>
        <taxon>Harpacticoida</taxon>
        <taxon>Harpacticidae</taxon>
        <taxon>Tigriopus</taxon>
    </lineage>
</organism>
<evidence type="ECO:0000256" key="1">
    <source>
        <dbReference type="ARBA" id="ARBA00006233"/>
    </source>
</evidence>
<accession>A0A553ND60</accession>
<reference evidence="5 6" key="1">
    <citation type="journal article" date="2018" name="Nat. Ecol. Evol.">
        <title>Genomic signatures of mitonuclear coevolution across populations of Tigriopus californicus.</title>
        <authorList>
            <person name="Barreto F.S."/>
            <person name="Watson E.T."/>
            <person name="Lima T.G."/>
            <person name="Willett C.S."/>
            <person name="Edmands S."/>
            <person name="Li W."/>
            <person name="Burton R.S."/>
        </authorList>
    </citation>
    <scope>NUCLEOTIDE SEQUENCE [LARGE SCALE GENOMIC DNA]</scope>
    <source>
        <strain evidence="5 6">San Diego</strain>
    </source>
</reference>
<dbReference type="EMBL" id="VCGU01000458">
    <property type="protein sequence ID" value="TRY63367.1"/>
    <property type="molecule type" value="Genomic_DNA"/>
</dbReference>
<proteinExistence type="inferred from homology"/>
<gene>
    <name evidence="5" type="ORF">TCAL_16655</name>
</gene>